<reference evidence="1" key="2">
    <citation type="submission" date="2020-09" db="EMBL/GenBank/DDBJ databases">
        <authorList>
            <person name="Sun Q."/>
            <person name="Zhou Y."/>
        </authorList>
    </citation>
    <scope>NUCLEOTIDE SEQUENCE</scope>
    <source>
        <strain evidence="1">CGMCC 1.15152</strain>
    </source>
</reference>
<evidence type="ECO:0000313" key="1">
    <source>
        <dbReference type="EMBL" id="GGD44171.1"/>
    </source>
</evidence>
<reference evidence="1" key="1">
    <citation type="journal article" date="2014" name="Int. J. Syst. Evol. Microbiol.">
        <title>Complete genome sequence of Corynebacterium casei LMG S-19264T (=DSM 44701T), isolated from a smear-ripened cheese.</title>
        <authorList>
            <consortium name="US DOE Joint Genome Institute (JGI-PGF)"/>
            <person name="Walter F."/>
            <person name="Albersmeier A."/>
            <person name="Kalinowski J."/>
            <person name="Ruckert C."/>
        </authorList>
    </citation>
    <scope>NUCLEOTIDE SEQUENCE</scope>
    <source>
        <strain evidence="1">CGMCC 1.15152</strain>
    </source>
</reference>
<protein>
    <submittedName>
        <fullName evidence="1">Uncharacterized protein</fullName>
    </submittedName>
</protein>
<proteinExistence type="predicted"/>
<dbReference type="AlphaFoldDB" id="A0A916YGC9"/>
<name>A0A916YGC9_9MICO</name>
<sequence length="123" mass="13443">MPATACLRRTSREGDQGLIDDREYEGRVPTPPGDVLLQPCADLGTALPFFLAPVQDGVLGVQIEQTRDITFAVEMGVVTFEVFDVPQILNEPECSSEGVGTVCSRRVDEDRLPPVRQRVVPCS</sequence>
<evidence type="ECO:0000313" key="2">
    <source>
        <dbReference type="Proteomes" id="UP000633205"/>
    </source>
</evidence>
<dbReference type="EMBL" id="BMHO01000002">
    <property type="protein sequence ID" value="GGD44171.1"/>
    <property type="molecule type" value="Genomic_DNA"/>
</dbReference>
<comment type="caution">
    <text evidence="1">The sequence shown here is derived from an EMBL/GenBank/DDBJ whole genome shotgun (WGS) entry which is preliminary data.</text>
</comment>
<gene>
    <name evidence="1" type="ORF">GCM10010915_26690</name>
</gene>
<accession>A0A916YGC9</accession>
<keyword evidence="2" id="KW-1185">Reference proteome</keyword>
<dbReference type="Proteomes" id="UP000633205">
    <property type="component" value="Unassembled WGS sequence"/>
</dbReference>
<organism evidence="1 2">
    <name type="scientific">Microbacterium faecale</name>
    <dbReference type="NCBI Taxonomy" id="1804630"/>
    <lineage>
        <taxon>Bacteria</taxon>
        <taxon>Bacillati</taxon>
        <taxon>Actinomycetota</taxon>
        <taxon>Actinomycetes</taxon>
        <taxon>Micrococcales</taxon>
        <taxon>Microbacteriaceae</taxon>
        <taxon>Microbacterium</taxon>
    </lineage>
</organism>